<proteinExistence type="predicted"/>
<organism evidence="1 2">
    <name type="scientific">Dyella mobilis</name>
    <dbReference type="NCBI Taxonomy" id="1849582"/>
    <lineage>
        <taxon>Bacteria</taxon>
        <taxon>Pseudomonadati</taxon>
        <taxon>Pseudomonadota</taxon>
        <taxon>Gammaproteobacteria</taxon>
        <taxon>Lysobacterales</taxon>
        <taxon>Rhodanobacteraceae</taxon>
        <taxon>Dyella</taxon>
    </lineage>
</organism>
<reference evidence="1" key="1">
    <citation type="submission" date="2020-10" db="EMBL/GenBank/DDBJ databases">
        <title>Phylogeny of dyella-like bacteria.</title>
        <authorList>
            <person name="Fu J."/>
        </authorList>
    </citation>
    <scope>NUCLEOTIDE SEQUENCE</scope>
    <source>
        <strain evidence="1">DHON07</strain>
    </source>
</reference>
<sequence>MSTYSFLDTQATISGPGGSFNIGSGAAVAKEGITIEPTGDKNTMTIASDGAGMHSLHADNSGTITVRLLKTSPVNAQLMAMYNLQKTGSAVWGQNIIEINNPVIGENNGCRGVAFKKKPTIVYAEEGALNEWTFDAIAIDSILGTY</sequence>
<keyword evidence="2" id="KW-1185">Reference proteome</keyword>
<dbReference type="EMBL" id="JADIKF010000040">
    <property type="protein sequence ID" value="MBM7131553.1"/>
    <property type="molecule type" value="Genomic_DNA"/>
</dbReference>
<evidence type="ECO:0000313" key="1">
    <source>
        <dbReference type="EMBL" id="MBM7131553.1"/>
    </source>
</evidence>
<comment type="caution">
    <text evidence="1">The sequence shown here is derived from an EMBL/GenBank/DDBJ whole genome shotgun (WGS) entry which is preliminary data.</text>
</comment>
<gene>
    <name evidence="1" type="ORF">ISS99_18685</name>
</gene>
<evidence type="ECO:0000313" key="2">
    <source>
        <dbReference type="Proteomes" id="UP001430193"/>
    </source>
</evidence>
<accession>A0ABS2KK70</accession>
<dbReference type="Proteomes" id="UP001430193">
    <property type="component" value="Unassembled WGS sequence"/>
</dbReference>
<dbReference type="Pfam" id="PF11681">
    <property type="entry name" value="Phage_Tube_PhiTE"/>
    <property type="match status" value="1"/>
</dbReference>
<dbReference type="RefSeq" id="WP_204633112.1">
    <property type="nucleotide sequence ID" value="NZ_BSOC01000001.1"/>
</dbReference>
<name>A0ABS2KK70_9GAMM</name>
<dbReference type="InterPro" id="IPR021695">
    <property type="entry name" value="Phage_KPP10_Orf10"/>
</dbReference>
<protein>
    <submittedName>
        <fullName evidence="1">DUF3277 family protein</fullName>
    </submittedName>
</protein>